<dbReference type="Proteomes" id="UP000642509">
    <property type="component" value="Unassembled WGS sequence"/>
</dbReference>
<name>A0ABQ2M0E8_9MICC</name>
<feature type="domain" description="HPt" evidence="2">
    <location>
        <begin position="32"/>
        <end position="133"/>
    </location>
</feature>
<organism evidence="3 4">
    <name type="scientific">Citricoccus zhacaiensis</name>
    <dbReference type="NCBI Taxonomy" id="489142"/>
    <lineage>
        <taxon>Bacteria</taxon>
        <taxon>Bacillati</taxon>
        <taxon>Actinomycetota</taxon>
        <taxon>Actinomycetes</taxon>
        <taxon>Micrococcales</taxon>
        <taxon>Micrococcaceae</taxon>
        <taxon>Citricoccus</taxon>
    </lineage>
</organism>
<evidence type="ECO:0000313" key="3">
    <source>
        <dbReference type="EMBL" id="GGO45242.1"/>
    </source>
</evidence>
<reference evidence="4" key="1">
    <citation type="journal article" date="2019" name="Int. J. Syst. Evol. Microbiol.">
        <title>The Global Catalogue of Microorganisms (GCM) 10K type strain sequencing project: providing services to taxonomists for standard genome sequencing and annotation.</title>
        <authorList>
            <consortium name="The Broad Institute Genomics Platform"/>
            <consortium name="The Broad Institute Genome Sequencing Center for Infectious Disease"/>
            <person name="Wu L."/>
            <person name="Ma J."/>
        </authorList>
    </citation>
    <scope>NUCLEOTIDE SEQUENCE [LARGE SCALE GENOMIC DNA]</scope>
    <source>
        <strain evidence="4">CGMCC 1.7064</strain>
    </source>
</reference>
<proteinExistence type="predicted"/>
<keyword evidence="4" id="KW-1185">Reference proteome</keyword>
<dbReference type="InterPro" id="IPR008207">
    <property type="entry name" value="Sig_transdc_His_kin_Hpt_dom"/>
</dbReference>
<evidence type="ECO:0000259" key="2">
    <source>
        <dbReference type="PROSITE" id="PS50894"/>
    </source>
</evidence>
<dbReference type="EMBL" id="BMLQ01000004">
    <property type="protein sequence ID" value="GGO45242.1"/>
    <property type="molecule type" value="Genomic_DNA"/>
</dbReference>
<protein>
    <recommendedName>
        <fullName evidence="2">HPt domain-containing protein</fullName>
    </recommendedName>
</protein>
<evidence type="ECO:0000313" key="4">
    <source>
        <dbReference type="Proteomes" id="UP000642509"/>
    </source>
</evidence>
<accession>A0ABQ2M0E8</accession>
<dbReference type="InterPro" id="IPR036641">
    <property type="entry name" value="HPT_dom_sf"/>
</dbReference>
<sequence length="141" mass="15692">MVLRKGEHHESMTIAPVLDTDALGRLGEQLGDTDMLCGFIRRYEAMLDQRVDRLQRALSAQDHGDWMDAVLSLKTSSAMAGAQALSTLAARLQEDFAQRPPAPVHWPARERLAEIMETLRRLAAETARQLQLFVQQVAGAI</sequence>
<dbReference type="PROSITE" id="PS50894">
    <property type="entry name" value="HPT"/>
    <property type="match status" value="1"/>
</dbReference>
<comment type="caution">
    <text evidence="3">The sequence shown here is derived from an EMBL/GenBank/DDBJ whole genome shotgun (WGS) entry which is preliminary data.</text>
</comment>
<gene>
    <name evidence="3" type="ORF">GCM10010977_17540</name>
</gene>
<dbReference type="SUPFAM" id="SSF47226">
    <property type="entry name" value="Histidine-containing phosphotransfer domain, HPT domain"/>
    <property type="match status" value="1"/>
</dbReference>
<dbReference type="Gene3D" id="1.20.120.160">
    <property type="entry name" value="HPT domain"/>
    <property type="match status" value="1"/>
</dbReference>
<comment type="caution">
    <text evidence="1">Lacks conserved residue(s) required for the propagation of feature annotation.</text>
</comment>
<dbReference type="Pfam" id="PF01627">
    <property type="entry name" value="Hpt"/>
    <property type="match status" value="1"/>
</dbReference>
<evidence type="ECO:0000256" key="1">
    <source>
        <dbReference type="PROSITE-ProRule" id="PRU00110"/>
    </source>
</evidence>